<feature type="transmembrane region" description="Helical" evidence="2">
    <location>
        <begin position="21"/>
        <end position="41"/>
    </location>
</feature>
<feature type="compositionally biased region" description="Low complexity" evidence="1">
    <location>
        <begin position="85"/>
        <end position="95"/>
    </location>
</feature>
<evidence type="ECO:0000313" key="3">
    <source>
        <dbReference type="EMBL" id="BCP66545.1"/>
    </source>
</evidence>
<dbReference type="RefSeq" id="WP_201350820.1">
    <property type="nucleotide sequence ID" value="NZ_AP024270.1"/>
</dbReference>
<proteinExistence type="predicted"/>
<dbReference type="AlphaFoldDB" id="A0A7R7TEM9"/>
<organism evidence="3 4">
    <name type="scientific">Thermus thermophilus</name>
    <dbReference type="NCBI Taxonomy" id="274"/>
    <lineage>
        <taxon>Bacteria</taxon>
        <taxon>Thermotogati</taxon>
        <taxon>Deinococcota</taxon>
        <taxon>Deinococci</taxon>
        <taxon>Thermales</taxon>
        <taxon>Thermaceae</taxon>
        <taxon>Thermus</taxon>
    </lineage>
</organism>
<dbReference type="EMBL" id="AP024270">
    <property type="protein sequence ID" value="BCP66545.1"/>
    <property type="molecule type" value="Genomic_DNA"/>
</dbReference>
<evidence type="ECO:0000256" key="1">
    <source>
        <dbReference type="SAM" id="MobiDB-lite"/>
    </source>
</evidence>
<evidence type="ECO:0000256" key="2">
    <source>
        <dbReference type="SAM" id="Phobius"/>
    </source>
</evidence>
<sequence length="292" mass="29781">MKNAWQRLKEAWANLPRSTKLLLAALLLVGGVALWYVGLYLPAQVAEAPTPAPSTQVIEAPPIPPLASQEEAKPQAEAPAKEEAQAPASSQEEAQAPPPAPVARAEPPPPNPFVPLVVETPPPPPASASRPAPVPEGPAVRVQTPAQAPQAAPATRPIPGTSGALPAPKILSPALSAPLPQARETPPKVAVPTALVEAPLPGPEEKGAEKAPTPASPLERLVAEKGLRLSGTLLGPVSVAILESKEGYLVVPAGSPIPGTEAVVRQVEEGSVTLALKEETLSLSLVQAGGGQ</sequence>
<gene>
    <name evidence="3" type="ORF">TthHB5018_14790</name>
</gene>
<feature type="compositionally biased region" description="Low complexity" evidence="1">
    <location>
        <begin position="138"/>
        <end position="157"/>
    </location>
</feature>
<keyword evidence="2" id="KW-0812">Transmembrane</keyword>
<feature type="region of interest" description="Disordered" evidence="1">
    <location>
        <begin position="53"/>
        <end position="189"/>
    </location>
</feature>
<evidence type="ECO:0000313" key="4">
    <source>
        <dbReference type="Proteomes" id="UP000596099"/>
    </source>
</evidence>
<accession>A0A7R7TEM9</accession>
<dbReference type="Proteomes" id="UP000596099">
    <property type="component" value="Chromosome"/>
</dbReference>
<feature type="compositionally biased region" description="Basic and acidic residues" evidence="1">
    <location>
        <begin position="70"/>
        <end position="84"/>
    </location>
</feature>
<keyword evidence="2" id="KW-0472">Membrane</keyword>
<protein>
    <submittedName>
        <fullName evidence="3">Competence protein</fullName>
    </submittedName>
</protein>
<keyword evidence="2" id="KW-1133">Transmembrane helix</keyword>
<reference evidence="4" key="1">
    <citation type="submission" date="2021-01" db="EMBL/GenBank/DDBJ databases">
        <title>Complete Genome Sequence of Thermus thermophilus Strain HB5018, Isolated from Mine Onsen Hot Spring.</title>
        <authorList>
            <person name="Miyazaki K."/>
            <person name="Moriya T."/>
            <person name="Nemoto N."/>
            <person name="Oshima T."/>
            <person name="Yura K."/>
            <person name="Bessho Y."/>
        </authorList>
    </citation>
    <scope>NUCLEOTIDE SEQUENCE [LARGE SCALE GENOMIC DNA]</scope>
    <source>
        <strain evidence="4">HB5018</strain>
    </source>
</reference>
<feature type="compositionally biased region" description="Pro residues" evidence="1">
    <location>
        <begin position="120"/>
        <end position="136"/>
    </location>
</feature>
<feature type="compositionally biased region" description="Pro residues" evidence="1">
    <location>
        <begin position="96"/>
        <end position="113"/>
    </location>
</feature>
<name>A0A7R7TEM9_THETH</name>